<evidence type="ECO:0000313" key="4">
    <source>
        <dbReference type="Proteomes" id="UP000813462"/>
    </source>
</evidence>
<dbReference type="EMBL" id="JAEACU010000004">
    <property type="protein sequence ID" value="KAH7533857.1"/>
    <property type="molecule type" value="Genomic_DNA"/>
</dbReference>
<keyword evidence="2" id="KW-0443">Lipid metabolism</keyword>
<dbReference type="Gene3D" id="3.40.50.1820">
    <property type="entry name" value="alpha/beta hydrolase"/>
    <property type="match status" value="1"/>
</dbReference>
<dbReference type="PANTHER" id="PTHR31828">
    <property type="entry name" value="PHOSPHOLIPASE A1-IIGAMMA"/>
    <property type="match status" value="1"/>
</dbReference>
<name>A0A978VL88_ZIZJJ</name>
<protein>
    <recommendedName>
        <fullName evidence="2">Phospholipase A1</fullName>
        <ecNumber evidence="2">3.1.1.-</ecNumber>
    </recommendedName>
</protein>
<dbReference type="AlphaFoldDB" id="A0A978VL88"/>
<comment type="caution">
    <text evidence="3">The sequence shown here is derived from an EMBL/GenBank/DDBJ whole genome shotgun (WGS) entry which is preliminary data.</text>
</comment>
<dbReference type="Proteomes" id="UP000813462">
    <property type="component" value="Unassembled WGS sequence"/>
</dbReference>
<dbReference type="GO" id="GO:0016042">
    <property type="term" value="P:lipid catabolic process"/>
    <property type="evidence" value="ECO:0007669"/>
    <property type="project" value="UniProtKB-UniRule"/>
</dbReference>
<dbReference type="EC" id="3.1.1.-" evidence="2"/>
<evidence type="ECO:0000256" key="1">
    <source>
        <dbReference type="ARBA" id="ARBA00022801"/>
    </source>
</evidence>
<comment type="function">
    <text evidence="2">Acylhydrolase that catalyzes the hydrolysis of phospholipids at the sn-1 position.</text>
</comment>
<evidence type="ECO:0000313" key="3">
    <source>
        <dbReference type="EMBL" id="KAH7533857.1"/>
    </source>
</evidence>
<keyword evidence="2" id="KW-0442">Lipid degradation</keyword>
<evidence type="ECO:0000256" key="2">
    <source>
        <dbReference type="RuleBase" id="RU367093"/>
    </source>
</evidence>
<dbReference type="PANTHER" id="PTHR31828:SF20">
    <property type="entry name" value="PHOSPHOLIPASE A1"/>
    <property type="match status" value="1"/>
</dbReference>
<gene>
    <name evidence="3" type="ORF">FEM48_Zijuj04G0176300</name>
</gene>
<proteinExistence type="inferred from homology"/>
<accession>A0A978VL88</accession>
<organism evidence="3 4">
    <name type="scientific">Ziziphus jujuba var. spinosa</name>
    <dbReference type="NCBI Taxonomy" id="714518"/>
    <lineage>
        <taxon>Eukaryota</taxon>
        <taxon>Viridiplantae</taxon>
        <taxon>Streptophyta</taxon>
        <taxon>Embryophyta</taxon>
        <taxon>Tracheophyta</taxon>
        <taxon>Spermatophyta</taxon>
        <taxon>Magnoliopsida</taxon>
        <taxon>eudicotyledons</taxon>
        <taxon>Gunneridae</taxon>
        <taxon>Pentapetalae</taxon>
        <taxon>rosids</taxon>
        <taxon>fabids</taxon>
        <taxon>Rosales</taxon>
        <taxon>Rhamnaceae</taxon>
        <taxon>Paliureae</taxon>
        <taxon>Ziziphus</taxon>
    </lineage>
</organism>
<reference evidence="3" key="1">
    <citation type="journal article" date="2021" name="Front. Plant Sci.">
        <title>Chromosome-Scale Genome Assembly for Chinese Sour Jujube and Insights Into Its Genome Evolution and Domestication Signature.</title>
        <authorList>
            <person name="Shen L.-Y."/>
            <person name="Luo H."/>
            <person name="Wang X.-L."/>
            <person name="Wang X.-M."/>
            <person name="Qiu X.-J."/>
            <person name="Liu H."/>
            <person name="Zhou S.-S."/>
            <person name="Jia K.-H."/>
            <person name="Nie S."/>
            <person name="Bao Y.-T."/>
            <person name="Zhang R.-G."/>
            <person name="Yun Q.-Z."/>
            <person name="Chai Y.-H."/>
            <person name="Lu J.-Y."/>
            <person name="Li Y."/>
            <person name="Zhao S.-W."/>
            <person name="Mao J.-F."/>
            <person name="Jia S.-G."/>
            <person name="Mao Y.-M."/>
        </authorList>
    </citation>
    <scope>NUCLEOTIDE SEQUENCE</scope>
    <source>
        <strain evidence="3">AT0</strain>
        <tissue evidence="3">Leaf</tissue>
    </source>
</reference>
<dbReference type="GO" id="GO:0008970">
    <property type="term" value="F:phospholipase A1 activity"/>
    <property type="evidence" value="ECO:0007669"/>
    <property type="project" value="UniProtKB-UniRule"/>
</dbReference>
<dbReference type="InterPro" id="IPR033556">
    <property type="entry name" value="PLA"/>
</dbReference>
<comment type="similarity">
    <text evidence="2">Belongs to the AB hydrolase superfamily. Lipase family.</text>
</comment>
<keyword evidence="1 2" id="KW-0378">Hydrolase</keyword>
<dbReference type="InterPro" id="IPR029058">
    <property type="entry name" value="AB_hydrolase_fold"/>
</dbReference>
<sequence>MNVTDIVFNGFNKQPTTTTATASTDLKGLSGHSIRVRVPSLWRPKYVHVGIELMIDTTTSPYLKINDILNLKVHDLKIHLHGVAGPKVVDGKKLMVVDRDIAWVNKGFDEVKHEYKTFANWWGKEIHGWMMESGCSRTVTQLKKMIIYN</sequence>